<evidence type="ECO:0000313" key="8">
    <source>
        <dbReference type="EMBL" id="NBI07890.1"/>
    </source>
</evidence>
<dbReference type="HAMAP" id="MF_00040">
    <property type="entry name" value="RRF"/>
    <property type="match status" value="1"/>
</dbReference>
<feature type="domain" description="Ribosome recycling factor" evidence="7">
    <location>
        <begin position="20"/>
        <end position="183"/>
    </location>
</feature>
<dbReference type="RefSeq" id="WP_160198355.1">
    <property type="nucleotide sequence ID" value="NZ_QXXA01000016.1"/>
</dbReference>
<dbReference type="CDD" id="cd00520">
    <property type="entry name" value="RRF"/>
    <property type="match status" value="1"/>
</dbReference>
<evidence type="ECO:0000256" key="2">
    <source>
        <dbReference type="ARBA" id="ARBA00005912"/>
    </source>
</evidence>
<keyword evidence="3 5" id="KW-0963">Cytoplasm</keyword>
<comment type="function">
    <text evidence="5">Responsible for the release of ribosomes from messenger RNA at the termination of protein biosynthesis. May increase the efficiency of translation by recycling ribosomes from one round of translation to another.</text>
</comment>
<gene>
    <name evidence="5" type="primary">frr</name>
    <name evidence="8" type="ORF">D3Z33_13600</name>
</gene>
<dbReference type="AlphaFoldDB" id="A0A845R0D1"/>
<name>A0A845R0D1_9CLOT</name>
<comment type="caution">
    <text evidence="8">The sequence shown here is derived from an EMBL/GenBank/DDBJ whole genome shotgun (WGS) entry which is preliminary data.</text>
</comment>
<dbReference type="InterPro" id="IPR002661">
    <property type="entry name" value="Ribosome_recyc_fac"/>
</dbReference>
<organism evidence="8 9">
    <name type="scientific">Senegalia massiliensis</name>
    <dbReference type="NCBI Taxonomy" id="1720316"/>
    <lineage>
        <taxon>Bacteria</taxon>
        <taxon>Bacillati</taxon>
        <taxon>Bacillota</taxon>
        <taxon>Clostridia</taxon>
        <taxon>Eubacteriales</taxon>
        <taxon>Clostridiaceae</taxon>
        <taxon>Senegalia</taxon>
    </lineage>
</organism>
<dbReference type="Proteomes" id="UP000467132">
    <property type="component" value="Unassembled WGS sequence"/>
</dbReference>
<dbReference type="GO" id="GO:0005737">
    <property type="term" value="C:cytoplasm"/>
    <property type="evidence" value="ECO:0007669"/>
    <property type="project" value="UniProtKB-SubCell"/>
</dbReference>
<comment type="similarity">
    <text evidence="2 5">Belongs to the RRF family.</text>
</comment>
<comment type="subcellular location">
    <subcellularLocation>
        <location evidence="1 5">Cytoplasm</location>
    </subcellularLocation>
</comment>
<dbReference type="Pfam" id="PF01765">
    <property type="entry name" value="RRF"/>
    <property type="match status" value="1"/>
</dbReference>
<dbReference type="InterPro" id="IPR036191">
    <property type="entry name" value="RRF_sf"/>
</dbReference>
<evidence type="ECO:0000256" key="1">
    <source>
        <dbReference type="ARBA" id="ARBA00004496"/>
    </source>
</evidence>
<dbReference type="Gene3D" id="3.30.1360.40">
    <property type="match status" value="1"/>
</dbReference>
<evidence type="ECO:0000256" key="3">
    <source>
        <dbReference type="ARBA" id="ARBA00022490"/>
    </source>
</evidence>
<keyword evidence="6" id="KW-0175">Coiled coil</keyword>
<accession>A0A845R0D1</accession>
<keyword evidence="4 5" id="KW-0648">Protein biosynthesis</keyword>
<feature type="coiled-coil region" evidence="6">
    <location>
        <begin position="125"/>
        <end position="159"/>
    </location>
</feature>
<sequence length="185" mass="21010">MYLDVHKNVENKMKKTVKAFNEELKTIRAGRANPSLLDKIMVNYYGAATPLNQIANISVPEARQLLISPWDANSLTEIEKAIQKSDLGLNPSSDGKTIRLIIPQLTEETRRDMIKTLGKIAEASKVAIRNERRNGNDELKKLNKNSELSDDELVKSEDKVQELTDTYIKEIDRLAKEKESELMEV</sequence>
<evidence type="ECO:0000256" key="6">
    <source>
        <dbReference type="SAM" id="Coils"/>
    </source>
</evidence>
<dbReference type="NCBIfam" id="TIGR00496">
    <property type="entry name" value="frr"/>
    <property type="match status" value="1"/>
</dbReference>
<evidence type="ECO:0000259" key="7">
    <source>
        <dbReference type="Pfam" id="PF01765"/>
    </source>
</evidence>
<evidence type="ECO:0000256" key="4">
    <source>
        <dbReference type="ARBA" id="ARBA00022917"/>
    </source>
</evidence>
<evidence type="ECO:0000313" key="9">
    <source>
        <dbReference type="Proteomes" id="UP000467132"/>
    </source>
</evidence>
<protein>
    <recommendedName>
        <fullName evidence="5">Ribosome-recycling factor</fullName>
        <shortName evidence="5">RRF</shortName>
    </recommendedName>
    <alternativeName>
        <fullName evidence="5">Ribosome-releasing factor</fullName>
    </alternativeName>
</protein>
<dbReference type="PANTHER" id="PTHR20982">
    <property type="entry name" value="RIBOSOME RECYCLING FACTOR"/>
    <property type="match status" value="1"/>
</dbReference>
<evidence type="ECO:0000256" key="5">
    <source>
        <dbReference type="HAMAP-Rule" id="MF_00040"/>
    </source>
</evidence>
<dbReference type="Gene3D" id="1.10.132.20">
    <property type="entry name" value="Ribosome-recycling factor"/>
    <property type="match status" value="1"/>
</dbReference>
<dbReference type="SUPFAM" id="SSF55194">
    <property type="entry name" value="Ribosome recycling factor, RRF"/>
    <property type="match status" value="1"/>
</dbReference>
<dbReference type="FunFam" id="1.10.132.20:FF:000001">
    <property type="entry name" value="Ribosome-recycling factor"/>
    <property type="match status" value="1"/>
</dbReference>
<dbReference type="GO" id="GO:0006415">
    <property type="term" value="P:translational termination"/>
    <property type="evidence" value="ECO:0007669"/>
    <property type="project" value="UniProtKB-UniRule"/>
</dbReference>
<dbReference type="EMBL" id="QXXA01000016">
    <property type="protein sequence ID" value="NBI07890.1"/>
    <property type="molecule type" value="Genomic_DNA"/>
</dbReference>
<proteinExistence type="inferred from homology"/>
<dbReference type="OrthoDB" id="9804006at2"/>
<keyword evidence="9" id="KW-1185">Reference proteome</keyword>
<dbReference type="FunFam" id="3.30.1360.40:FF:000001">
    <property type="entry name" value="Ribosome-recycling factor"/>
    <property type="match status" value="1"/>
</dbReference>
<dbReference type="GO" id="GO:0043023">
    <property type="term" value="F:ribosomal large subunit binding"/>
    <property type="evidence" value="ECO:0007669"/>
    <property type="project" value="TreeGrafter"/>
</dbReference>
<reference evidence="8 9" key="1">
    <citation type="submission" date="2018-08" db="EMBL/GenBank/DDBJ databases">
        <title>Murine metabolic-syndrome-specific gut microbial biobank.</title>
        <authorList>
            <person name="Liu C."/>
        </authorList>
    </citation>
    <scope>NUCLEOTIDE SEQUENCE [LARGE SCALE GENOMIC DNA]</scope>
    <source>
        <strain evidence="8 9">583</strain>
    </source>
</reference>
<dbReference type="InterPro" id="IPR023584">
    <property type="entry name" value="Ribosome_recyc_fac_dom"/>
</dbReference>
<dbReference type="PANTHER" id="PTHR20982:SF3">
    <property type="entry name" value="MITOCHONDRIAL RIBOSOME RECYCLING FACTOR PSEUDO 1"/>
    <property type="match status" value="1"/>
</dbReference>